<name>A0A0L7LC13_OPEBR</name>
<dbReference type="InterPro" id="IPR016187">
    <property type="entry name" value="CTDL_fold"/>
</dbReference>
<evidence type="ECO:0000313" key="2">
    <source>
        <dbReference type="Proteomes" id="UP000037510"/>
    </source>
</evidence>
<keyword evidence="2" id="KW-1185">Reference proteome</keyword>
<keyword evidence="1" id="KW-0430">Lectin</keyword>
<gene>
    <name evidence="1" type="ORF">OBRU01_11410</name>
</gene>
<dbReference type="SUPFAM" id="SSF56436">
    <property type="entry name" value="C-type lectin-like"/>
    <property type="match status" value="1"/>
</dbReference>
<proteinExistence type="predicted"/>
<dbReference type="GO" id="GO:0030246">
    <property type="term" value="F:carbohydrate binding"/>
    <property type="evidence" value="ECO:0007669"/>
    <property type="project" value="UniProtKB-KW"/>
</dbReference>
<reference evidence="1 2" key="1">
    <citation type="journal article" date="2015" name="Genome Biol. Evol.">
        <title>The genome of winter moth (Operophtera brumata) provides a genomic perspective on sexual dimorphism and phenology.</title>
        <authorList>
            <person name="Derks M.F."/>
            <person name="Smit S."/>
            <person name="Salis L."/>
            <person name="Schijlen E."/>
            <person name="Bossers A."/>
            <person name="Mateman C."/>
            <person name="Pijl A.S."/>
            <person name="de Ridder D."/>
            <person name="Groenen M.A."/>
            <person name="Visser M.E."/>
            <person name="Megens H.J."/>
        </authorList>
    </citation>
    <scope>NUCLEOTIDE SEQUENCE [LARGE SCALE GENOMIC DNA]</scope>
    <source>
        <strain evidence="1">WM2013NL</strain>
        <tissue evidence="1">Head and thorax</tissue>
    </source>
</reference>
<protein>
    <submittedName>
        <fullName evidence="1">C-type lectin</fullName>
    </submittedName>
</protein>
<sequence>MSYVCPPHFIRLGHSCYFFSEEQANWHDALFACKTIFGRRASFAMFVVMNIMETLNKVIMQIE</sequence>
<dbReference type="InterPro" id="IPR016186">
    <property type="entry name" value="C-type_lectin-like/link_sf"/>
</dbReference>
<dbReference type="Gene3D" id="3.10.100.10">
    <property type="entry name" value="Mannose-Binding Protein A, subunit A"/>
    <property type="match status" value="1"/>
</dbReference>
<comment type="caution">
    <text evidence="1">The sequence shown here is derived from an EMBL/GenBank/DDBJ whole genome shotgun (WGS) entry which is preliminary data.</text>
</comment>
<accession>A0A0L7LC13</accession>
<organism evidence="1 2">
    <name type="scientific">Operophtera brumata</name>
    <name type="common">Winter moth</name>
    <name type="synonym">Phalaena brumata</name>
    <dbReference type="NCBI Taxonomy" id="104452"/>
    <lineage>
        <taxon>Eukaryota</taxon>
        <taxon>Metazoa</taxon>
        <taxon>Ecdysozoa</taxon>
        <taxon>Arthropoda</taxon>
        <taxon>Hexapoda</taxon>
        <taxon>Insecta</taxon>
        <taxon>Pterygota</taxon>
        <taxon>Neoptera</taxon>
        <taxon>Endopterygota</taxon>
        <taxon>Lepidoptera</taxon>
        <taxon>Glossata</taxon>
        <taxon>Ditrysia</taxon>
        <taxon>Geometroidea</taxon>
        <taxon>Geometridae</taxon>
        <taxon>Larentiinae</taxon>
        <taxon>Operophtera</taxon>
    </lineage>
</organism>
<dbReference type="Proteomes" id="UP000037510">
    <property type="component" value="Unassembled WGS sequence"/>
</dbReference>
<dbReference type="AlphaFoldDB" id="A0A0L7LC13"/>
<dbReference type="EMBL" id="JTDY01001735">
    <property type="protein sequence ID" value="KOB73042.1"/>
    <property type="molecule type" value="Genomic_DNA"/>
</dbReference>
<evidence type="ECO:0000313" key="1">
    <source>
        <dbReference type="EMBL" id="KOB73042.1"/>
    </source>
</evidence>